<dbReference type="SUPFAM" id="SSF53300">
    <property type="entry name" value="vWA-like"/>
    <property type="match status" value="1"/>
</dbReference>
<dbReference type="AlphaFoldDB" id="A0A015UK98"/>
<dbReference type="Proteomes" id="UP000020529">
    <property type="component" value="Unassembled WGS sequence"/>
</dbReference>
<evidence type="ECO:0000259" key="1">
    <source>
        <dbReference type="Pfam" id="PF13519"/>
    </source>
</evidence>
<dbReference type="InterPro" id="IPR002035">
    <property type="entry name" value="VWF_A"/>
</dbReference>
<dbReference type="PANTHER" id="PTHR36846">
    <property type="entry name" value="PROTEIN VIAA"/>
    <property type="match status" value="1"/>
</dbReference>
<dbReference type="EMBL" id="JGCY01000292">
    <property type="protein sequence ID" value="EXY74363.1"/>
    <property type="molecule type" value="Genomic_DNA"/>
</dbReference>
<accession>A0A015UK98</accession>
<dbReference type="Gene3D" id="3.40.50.410">
    <property type="entry name" value="von Willebrand factor, type A domain"/>
    <property type="match status" value="1"/>
</dbReference>
<gene>
    <name evidence="2" type="ORF">M124_1826</name>
</gene>
<evidence type="ECO:0000313" key="2">
    <source>
        <dbReference type="EMBL" id="EXY74363.1"/>
    </source>
</evidence>
<sequence>MDWKIRNIRLQELREIYQEKLKNIAYRVYESHFQNGIVKQEELEGEIMSYYQHTQPSLQEFYSHYATQWEHFYEGHELTDSAFLRFLENSAYPLQMKYNRGDLNLQYYIDRFHTLKKRSKEWKHLRNLFFDKWYHLLANNEYNYQIERINNLCERFYRLQKNIADQLPQRGNARLMWLLRTHQELAKQLFHYDEIAKNHPAIRELTKILGKQHYGKEKKFRMVAGIHREQIITHATKSDITGVCEGNDLNSLLPIEYCYLSDPALQPLFFERFNKKKLQMMDYESKDQHRIKDIKIQGNEIVEEQSGPFIICVDTSGSMSGEREEFVKSAILAIAELTEQQDRKCYLINFSNDIACIEIERLGQNIQELANFLCQSFHGGTDLTPALLHAIHILKTKSYRNADLVMMSDFEMPPLNEELSEEIKKIKQNKTLL</sequence>
<feature type="domain" description="VWFA" evidence="1">
    <location>
        <begin position="310"/>
        <end position="410"/>
    </location>
</feature>
<feature type="non-terminal residue" evidence="2">
    <location>
        <position position="433"/>
    </location>
</feature>
<protein>
    <submittedName>
        <fullName evidence="2">von Willebrand factor type A domain protein</fullName>
    </submittedName>
</protein>
<reference evidence="2 3" key="1">
    <citation type="submission" date="2014-02" db="EMBL/GenBank/DDBJ databases">
        <authorList>
            <person name="Sears C."/>
            <person name="Carroll K."/>
            <person name="Sack B.R."/>
            <person name="Qadri F."/>
            <person name="Myers L.L."/>
            <person name="Chung G.-T."/>
            <person name="Escheverria P."/>
            <person name="Fraser C.M."/>
            <person name="Sadzewicz L."/>
            <person name="Shefchek K.A."/>
            <person name="Tallon L."/>
            <person name="Das S.P."/>
            <person name="Daugherty S."/>
            <person name="Mongodin E.F."/>
        </authorList>
    </citation>
    <scope>NUCLEOTIDE SEQUENCE [LARGE SCALE GENOMIC DNA]</scope>
    <source>
        <strain evidence="3">3988T(B)14</strain>
    </source>
</reference>
<dbReference type="Pfam" id="PF13519">
    <property type="entry name" value="VWA_2"/>
    <property type="match status" value="1"/>
</dbReference>
<comment type="caution">
    <text evidence="2">The sequence shown here is derived from an EMBL/GenBank/DDBJ whole genome shotgun (WGS) entry which is preliminary data.</text>
</comment>
<evidence type="ECO:0000313" key="3">
    <source>
        <dbReference type="Proteomes" id="UP000020529"/>
    </source>
</evidence>
<proteinExistence type="predicted"/>
<organism evidence="2 3">
    <name type="scientific">Bacteroides fragilis str. 3988T(B)14</name>
    <dbReference type="NCBI Taxonomy" id="1339315"/>
    <lineage>
        <taxon>Bacteria</taxon>
        <taxon>Pseudomonadati</taxon>
        <taxon>Bacteroidota</taxon>
        <taxon>Bacteroidia</taxon>
        <taxon>Bacteroidales</taxon>
        <taxon>Bacteroidaceae</taxon>
        <taxon>Bacteroides</taxon>
    </lineage>
</organism>
<dbReference type="RefSeq" id="WP_032588067.1">
    <property type="nucleotide sequence ID" value="NZ_JGCY01000292.1"/>
</dbReference>
<dbReference type="InterPro" id="IPR036465">
    <property type="entry name" value="vWFA_dom_sf"/>
</dbReference>
<dbReference type="PANTHER" id="PTHR36846:SF1">
    <property type="entry name" value="PROTEIN VIAA"/>
    <property type="match status" value="1"/>
</dbReference>
<name>A0A015UK98_BACFG</name>